<dbReference type="RefSeq" id="XP_003653740.1">
    <property type="nucleotide sequence ID" value="XM_003653692.1"/>
</dbReference>
<dbReference type="SUPFAM" id="SSF103473">
    <property type="entry name" value="MFS general substrate transporter"/>
    <property type="match status" value="1"/>
</dbReference>
<name>G2R8I9_THETT</name>
<feature type="transmembrane region" description="Helical" evidence="7">
    <location>
        <begin position="277"/>
        <end position="299"/>
    </location>
</feature>
<feature type="transmembrane region" description="Helical" evidence="7">
    <location>
        <begin position="331"/>
        <end position="350"/>
    </location>
</feature>
<sequence>MLQLCNMSEKINGVASADTSTAAHNTSADDFPDGGLQAWFAVLGGWCGMFCTFGLLNCVGVFEEYYVRGPLAAFGLSTVSWITSTQLWLMIFGGVVFGPVFDTYGPRWLLILGTLSYVFGLMMTSLSSAYYQFFLSQSIVAGAGSSAIFNSLVSSVATWFSRRRAAAFGIMISGASVGGVVLPIMLTQMIPTVGFPWTIRVLGFLFLVLLAVTCATVRPRIPPQPRPFAWATFLAGFTDAPFALTVTASFLFVWGLFLPFTYIALQAQQRGMDITLTNYLLPIINAVSIVGRILPGIVADRLGRFNVMIFITALCALIVLALWIPGRSNTALIIFAMVFGFSSGSFISLGPSLVAQISDIRQIGVRTGNAYALQSLAALTGSPLAGAIVKANGGDFLGLQVFCGVCMAAGSVVFVAARWVQVGWSLRKV</sequence>
<dbReference type="GO" id="GO:0016020">
    <property type="term" value="C:membrane"/>
    <property type="evidence" value="ECO:0007669"/>
    <property type="project" value="UniProtKB-SubCell"/>
</dbReference>
<feature type="transmembrane region" description="Helical" evidence="7">
    <location>
        <begin position="198"/>
        <end position="221"/>
    </location>
</feature>
<dbReference type="GeneID" id="11516072"/>
<evidence type="ECO:0000256" key="5">
    <source>
        <dbReference type="ARBA" id="ARBA00022989"/>
    </source>
</evidence>
<dbReference type="OrthoDB" id="5667at2759"/>
<feature type="domain" description="Major facilitator superfamily (MFS) profile" evidence="8">
    <location>
        <begin position="37"/>
        <end position="429"/>
    </location>
</feature>
<keyword evidence="10" id="KW-1185">Reference proteome</keyword>
<dbReference type="KEGG" id="ttt:THITE_2144780"/>
<dbReference type="InterPro" id="IPR050327">
    <property type="entry name" value="Proton-linked_MCT"/>
</dbReference>
<dbReference type="Gene3D" id="1.20.1250.20">
    <property type="entry name" value="MFS general substrate transporter like domains"/>
    <property type="match status" value="2"/>
</dbReference>
<dbReference type="Proteomes" id="UP000008181">
    <property type="component" value="Chromosome 3"/>
</dbReference>
<dbReference type="InterPro" id="IPR011701">
    <property type="entry name" value="MFS"/>
</dbReference>
<protein>
    <recommendedName>
        <fullName evidence="8">Major facilitator superfamily (MFS) profile domain-containing protein</fullName>
    </recommendedName>
</protein>
<feature type="transmembrane region" description="Helical" evidence="7">
    <location>
        <begin position="166"/>
        <end position="186"/>
    </location>
</feature>
<evidence type="ECO:0000256" key="4">
    <source>
        <dbReference type="ARBA" id="ARBA00022692"/>
    </source>
</evidence>
<dbReference type="Pfam" id="PF07690">
    <property type="entry name" value="MFS_1"/>
    <property type="match status" value="1"/>
</dbReference>
<proteinExistence type="inferred from homology"/>
<feature type="transmembrane region" description="Helical" evidence="7">
    <location>
        <begin position="396"/>
        <end position="420"/>
    </location>
</feature>
<evidence type="ECO:0000259" key="8">
    <source>
        <dbReference type="PROSITE" id="PS50850"/>
    </source>
</evidence>
<keyword evidence="5 7" id="KW-1133">Transmembrane helix</keyword>
<dbReference type="PANTHER" id="PTHR11360:SF224">
    <property type="entry name" value="MAJOR FACILITATOR SUPERFAMILY (MFS) PROFILE DOMAIN-CONTAINING PROTEIN-RELATED"/>
    <property type="match status" value="1"/>
</dbReference>
<gene>
    <name evidence="9" type="ORF">THITE_2144780</name>
</gene>
<feature type="transmembrane region" description="Helical" evidence="7">
    <location>
        <begin position="38"/>
        <end position="59"/>
    </location>
</feature>
<dbReference type="HOGENOM" id="CLU_001265_1_0_1"/>
<reference evidence="9 10" key="1">
    <citation type="journal article" date="2011" name="Nat. Biotechnol.">
        <title>Comparative genomic analysis of the thermophilic biomass-degrading fungi Myceliophthora thermophila and Thielavia terrestris.</title>
        <authorList>
            <person name="Berka R.M."/>
            <person name="Grigoriev I.V."/>
            <person name="Otillar R."/>
            <person name="Salamov A."/>
            <person name="Grimwood J."/>
            <person name="Reid I."/>
            <person name="Ishmael N."/>
            <person name="John T."/>
            <person name="Darmond C."/>
            <person name="Moisan M.-C."/>
            <person name="Henrissat B."/>
            <person name="Coutinho P.M."/>
            <person name="Lombard V."/>
            <person name="Natvig D.O."/>
            <person name="Lindquist E."/>
            <person name="Schmutz J."/>
            <person name="Lucas S."/>
            <person name="Harris P."/>
            <person name="Powlowski J."/>
            <person name="Bellemare A."/>
            <person name="Taylor D."/>
            <person name="Butler G."/>
            <person name="de Vries R.P."/>
            <person name="Allijn I.E."/>
            <person name="van den Brink J."/>
            <person name="Ushinsky S."/>
            <person name="Storms R."/>
            <person name="Powell A.J."/>
            <person name="Paulsen I.T."/>
            <person name="Elbourne L.D.H."/>
            <person name="Baker S.E."/>
            <person name="Magnuson J."/>
            <person name="LaBoissiere S."/>
            <person name="Clutterbuck A.J."/>
            <person name="Martinez D."/>
            <person name="Wogulis M."/>
            <person name="de Leon A.L."/>
            <person name="Rey M.W."/>
            <person name="Tsang A."/>
        </authorList>
    </citation>
    <scope>NUCLEOTIDE SEQUENCE [LARGE SCALE GENOMIC DNA]</scope>
    <source>
        <strain evidence="10">ATCC 38088 / NRRL 8126</strain>
    </source>
</reference>
<dbReference type="InterPro" id="IPR020846">
    <property type="entry name" value="MFS_dom"/>
</dbReference>
<feature type="transmembrane region" description="Helical" evidence="7">
    <location>
        <begin position="108"/>
        <end position="131"/>
    </location>
</feature>
<keyword evidence="3" id="KW-0813">Transport</keyword>
<keyword evidence="4 7" id="KW-0812">Transmembrane</keyword>
<dbReference type="EMBL" id="CP003011">
    <property type="protein sequence ID" value="AEO67404.1"/>
    <property type="molecule type" value="Genomic_DNA"/>
</dbReference>
<dbReference type="PROSITE" id="PS50850">
    <property type="entry name" value="MFS"/>
    <property type="match status" value="1"/>
</dbReference>
<evidence type="ECO:0000256" key="3">
    <source>
        <dbReference type="ARBA" id="ARBA00022448"/>
    </source>
</evidence>
<evidence type="ECO:0000313" key="10">
    <source>
        <dbReference type="Proteomes" id="UP000008181"/>
    </source>
</evidence>
<dbReference type="PANTHER" id="PTHR11360">
    <property type="entry name" value="MONOCARBOXYLATE TRANSPORTER"/>
    <property type="match status" value="1"/>
</dbReference>
<feature type="transmembrane region" description="Helical" evidence="7">
    <location>
        <begin position="138"/>
        <end position="160"/>
    </location>
</feature>
<comment type="subcellular location">
    <subcellularLocation>
        <location evidence="1">Membrane</location>
        <topology evidence="1">Multi-pass membrane protein</topology>
    </subcellularLocation>
</comment>
<feature type="transmembrane region" description="Helical" evidence="7">
    <location>
        <begin position="305"/>
        <end position="324"/>
    </location>
</feature>
<accession>G2R8I9</accession>
<dbReference type="eggNOG" id="KOG2504">
    <property type="taxonomic scope" value="Eukaryota"/>
</dbReference>
<evidence type="ECO:0000256" key="2">
    <source>
        <dbReference type="ARBA" id="ARBA00006727"/>
    </source>
</evidence>
<comment type="similarity">
    <text evidence="2">Belongs to the major facilitator superfamily. Monocarboxylate porter (TC 2.A.1.13) family.</text>
</comment>
<feature type="transmembrane region" description="Helical" evidence="7">
    <location>
        <begin position="241"/>
        <end position="265"/>
    </location>
</feature>
<evidence type="ECO:0000256" key="6">
    <source>
        <dbReference type="ARBA" id="ARBA00023136"/>
    </source>
</evidence>
<evidence type="ECO:0000256" key="7">
    <source>
        <dbReference type="SAM" id="Phobius"/>
    </source>
</evidence>
<dbReference type="InterPro" id="IPR036259">
    <property type="entry name" value="MFS_trans_sf"/>
</dbReference>
<dbReference type="GO" id="GO:0022857">
    <property type="term" value="F:transmembrane transporter activity"/>
    <property type="evidence" value="ECO:0007669"/>
    <property type="project" value="InterPro"/>
</dbReference>
<evidence type="ECO:0000256" key="1">
    <source>
        <dbReference type="ARBA" id="ARBA00004141"/>
    </source>
</evidence>
<dbReference type="AlphaFoldDB" id="G2R8I9"/>
<evidence type="ECO:0000313" key="9">
    <source>
        <dbReference type="EMBL" id="AEO67404.1"/>
    </source>
</evidence>
<keyword evidence="6 7" id="KW-0472">Membrane</keyword>
<feature type="transmembrane region" description="Helical" evidence="7">
    <location>
        <begin position="71"/>
        <end position="96"/>
    </location>
</feature>
<organism evidence="9 10">
    <name type="scientific">Thermothielavioides terrestris (strain ATCC 38088 / NRRL 8126)</name>
    <name type="common">Thielavia terrestris</name>
    <dbReference type="NCBI Taxonomy" id="578455"/>
    <lineage>
        <taxon>Eukaryota</taxon>
        <taxon>Fungi</taxon>
        <taxon>Dikarya</taxon>
        <taxon>Ascomycota</taxon>
        <taxon>Pezizomycotina</taxon>
        <taxon>Sordariomycetes</taxon>
        <taxon>Sordariomycetidae</taxon>
        <taxon>Sordariales</taxon>
        <taxon>Chaetomiaceae</taxon>
        <taxon>Thermothielavioides</taxon>
        <taxon>Thermothielavioides terrestris</taxon>
    </lineage>
</organism>